<organism evidence="1 2">
    <name type="scientific">Smallanthus sonchifolius</name>
    <dbReference type="NCBI Taxonomy" id="185202"/>
    <lineage>
        <taxon>Eukaryota</taxon>
        <taxon>Viridiplantae</taxon>
        <taxon>Streptophyta</taxon>
        <taxon>Embryophyta</taxon>
        <taxon>Tracheophyta</taxon>
        <taxon>Spermatophyta</taxon>
        <taxon>Magnoliopsida</taxon>
        <taxon>eudicotyledons</taxon>
        <taxon>Gunneridae</taxon>
        <taxon>Pentapetalae</taxon>
        <taxon>asterids</taxon>
        <taxon>campanulids</taxon>
        <taxon>Asterales</taxon>
        <taxon>Asteraceae</taxon>
        <taxon>Asteroideae</taxon>
        <taxon>Heliantheae alliance</taxon>
        <taxon>Millerieae</taxon>
        <taxon>Smallanthus</taxon>
    </lineage>
</organism>
<reference evidence="2" key="1">
    <citation type="journal article" date="2022" name="Mol. Ecol. Resour.">
        <title>The genomes of chicory, endive, great burdock and yacon provide insights into Asteraceae palaeo-polyploidization history and plant inulin production.</title>
        <authorList>
            <person name="Fan W."/>
            <person name="Wang S."/>
            <person name="Wang H."/>
            <person name="Wang A."/>
            <person name="Jiang F."/>
            <person name="Liu H."/>
            <person name="Zhao H."/>
            <person name="Xu D."/>
            <person name="Zhang Y."/>
        </authorList>
    </citation>
    <scope>NUCLEOTIDE SEQUENCE [LARGE SCALE GENOMIC DNA]</scope>
    <source>
        <strain evidence="2">cv. Yunnan</strain>
    </source>
</reference>
<dbReference type="Proteomes" id="UP001056120">
    <property type="component" value="Linkage Group LG10"/>
</dbReference>
<dbReference type="EMBL" id="CM042027">
    <property type="protein sequence ID" value="KAI3800537.1"/>
    <property type="molecule type" value="Genomic_DNA"/>
</dbReference>
<evidence type="ECO:0000313" key="1">
    <source>
        <dbReference type="EMBL" id="KAI3800537.1"/>
    </source>
</evidence>
<proteinExistence type="predicted"/>
<keyword evidence="2" id="KW-1185">Reference proteome</keyword>
<evidence type="ECO:0000313" key="2">
    <source>
        <dbReference type="Proteomes" id="UP001056120"/>
    </source>
</evidence>
<comment type="caution">
    <text evidence="1">The sequence shown here is derived from an EMBL/GenBank/DDBJ whole genome shotgun (WGS) entry which is preliminary data.</text>
</comment>
<gene>
    <name evidence="1" type="ORF">L1987_28628</name>
</gene>
<accession>A0ACB9HY98</accession>
<reference evidence="1 2" key="2">
    <citation type="journal article" date="2022" name="Mol. Ecol. Resour.">
        <title>The genomes of chicory, endive, great burdock and yacon provide insights into Asteraceae paleo-polyploidization history and plant inulin production.</title>
        <authorList>
            <person name="Fan W."/>
            <person name="Wang S."/>
            <person name="Wang H."/>
            <person name="Wang A."/>
            <person name="Jiang F."/>
            <person name="Liu H."/>
            <person name="Zhao H."/>
            <person name="Xu D."/>
            <person name="Zhang Y."/>
        </authorList>
    </citation>
    <scope>NUCLEOTIDE SEQUENCE [LARGE SCALE GENOMIC DNA]</scope>
    <source>
        <strain evidence="2">cv. Yunnan</strain>
        <tissue evidence="1">Leaves</tissue>
    </source>
</reference>
<name>A0ACB9HY98_9ASTR</name>
<protein>
    <submittedName>
        <fullName evidence="1">Uncharacterized protein</fullName>
    </submittedName>
</protein>
<sequence length="289" mass="32204">MAEKEEAQVTTPRGADWEVVSLTASTYAASPGGSVPEVKHEEKDEVVDKDNVETSNTLFMSGHFVFPPRQQENAPSEPEKTEILENPVGKDDGSVSVKDLGGSFDSNSKEEENWDLKKLTEMGFTENTSLNLVGKEQSIYSSPTLHSLHSEAAMGALNLDDETNVLDESMDSYDPTLGPNTPNLSSEEDNHEESGYADWLKKQAVCFYAHAKETNTLWSVFAVAAVMGIVIIGHKWQQEKWQVFRHEWKSRNHDEKIRMMAGPISRFKYAIIGGHQHDFSIRGVISGEI</sequence>